<comment type="function">
    <text evidence="5">Non-catalytic component of the proteasome, a multicatalytic proteinase complex which is characterized by its ability to cleave peptides with Arg, Phe, Tyr, Leu, and Glu adjacent to the leaving group at neutral or slightly basic pH. The proteasome has an ATP-dependent proteolytic activity.</text>
</comment>
<dbReference type="OrthoDB" id="268428at2759"/>
<evidence type="ECO:0000256" key="5">
    <source>
        <dbReference type="ARBA" id="ARBA00024953"/>
    </source>
</evidence>
<evidence type="ECO:0000313" key="10">
    <source>
        <dbReference type="Proteomes" id="UP001142055"/>
    </source>
</evidence>
<dbReference type="OMA" id="MKRDHDK"/>
<dbReference type="AlphaFoldDB" id="A0A9Q0RR40"/>
<dbReference type="SUPFAM" id="SSF56235">
    <property type="entry name" value="N-terminal nucleophile aminohydrolases (Ntn hydrolases)"/>
    <property type="match status" value="1"/>
</dbReference>
<dbReference type="InterPro" id="IPR016050">
    <property type="entry name" value="Proteasome_bsu_CS"/>
</dbReference>
<dbReference type="InterPro" id="IPR029055">
    <property type="entry name" value="Ntn_hydrolases_N"/>
</dbReference>
<keyword evidence="4 8" id="KW-0539">Nucleus</keyword>
<evidence type="ECO:0000256" key="7">
    <source>
        <dbReference type="ARBA" id="ARBA00049625"/>
    </source>
</evidence>
<keyword evidence="3 8" id="KW-0647">Proteasome</keyword>
<dbReference type="Gene3D" id="3.60.20.10">
    <property type="entry name" value="Glutamine Phosphoribosylpyrophosphate, subunit 1, domain 1"/>
    <property type="match status" value="1"/>
</dbReference>
<dbReference type="PANTHER" id="PTHR32194:SF2">
    <property type="entry name" value="PROTEASOME SUBUNIT BETA TYPE-1"/>
    <property type="match status" value="1"/>
</dbReference>
<dbReference type="InterPro" id="IPR001353">
    <property type="entry name" value="Proteasome_sua/b"/>
</dbReference>
<evidence type="ECO:0000256" key="1">
    <source>
        <dbReference type="ARBA" id="ARBA00011656"/>
    </source>
</evidence>
<dbReference type="PROSITE" id="PS51476">
    <property type="entry name" value="PROTEASOME_BETA_2"/>
    <property type="match status" value="1"/>
</dbReference>
<keyword evidence="10" id="KW-1185">Reference proteome</keyword>
<proteinExistence type="inferred from homology"/>
<comment type="subunit">
    <text evidence="6">The 26S proteasome consists of a 20S proteasome core and two 19S regulatory subunits. The 20S proteasome core is composed of 28 subunits that are arranged in four stacked rings, resulting in a barrel-shaped structure. The two end rings are each formed by seven alpha subunits, and the two central rings are each formed by seven beta subunits. The catalytic chamber with the active sites is on the inside of the barrel.</text>
</comment>
<evidence type="ECO:0000256" key="8">
    <source>
        <dbReference type="RuleBase" id="RU004203"/>
    </source>
</evidence>
<dbReference type="PROSITE" id="PS00854">
    <property type="entry name" value="PROTEASOME_BETA_1"/>
    <property type="match status" value="1"/>
</dbReference>
<comment type="subcellular location">
    <subcellularLocation>
        <location evidence="8">Cytoplasm</location>
    </subcellularLocation>
    <subcellularLocation>
        <location evidence="8">Nucleus</location>
    </subcellularLocation>
</comment>
<dbReference type="PANTHER" id="PTHR32194">
    <property type="entry name" value="METALLOPROTEASE TLDD"/>
    <property type="match status" value="1"/>
</dbReference>
<comment type="subunit">
    <text evidence="1">The 26S proteasome consists of a 20S proteasome core and two 19S regulatory subunits. The 20S proteasome core is a barrel-shaped complex made of 28 subunits that are arranged in four stacked rings. The two outer rings are each formed by seven alpha subunits, and the two inner rings are formed by seven beta subunits. The proteolytic activity is exerted by three beta-subunits PSMB5, PSMB6 and PSMB7.</text>
</comment>
<evidence type="ECO:0000256" key="6">
    <source>
        <dbReference type="ARBA" id="ARBA00026071"/>
    </source>
</evidence>
<dbReference type="GO" id="GO:0010498">
    <property type="term" value="P:proteasomal protein catabolic process"/>
    <property type="evidence" value="ECO:0007669"/>
    <property type="project" value="InterPro"/>
</dbReference>
<comment type="caution">
    <text evidence="9">The sequence shown here is derived from an EMBL/GenBank/DDBJ whole genome shotgun (WGS) entry which is preliminary data.</text>
</comment>
<dbReference type="GO" id="GO:0005634">
    <property type="term" value="C:nucleus"/>
    <property type="evidence" value="ECO:0007669"/>
    <property type="project" value="UniProtKB-SubCell"/>
</dbReference>
<comment type="function">
    <text evidence="7">Non-catalytic component of the 20S core proteasome complex involved in the proteolytic degradation of most intracellular proteins. This complex plays numerous essential roles within the cell by associating with different regulatory particles. Associated with two 19S regulatory particles, forms the 26S proteasome and thus participates in the ATP-dependent degradation of ubiquitinated proteins. The 26S proteasome plays a key role in the maintenance of protein homeostasis by removing misfolded or damaged proteins that could impair cellular functions, and by removing proteins whose functions are no longer required. Associated with the PA200 or PA28, the 20S proteasome mediates ubiquitin-independent protein degradation. This type of proteolysis is required in several pathways including spermatogenesis (20S-PA200 complex) or generation of a subset of MHC class I-presented antigenic peptides (20S-PA28 complex).</text>
</comment>
<evidence type="ECO:0000256" key="2">
    <source>
        <dbReference type="ARBA" id="ARBA00022490"/>
    </source>
</evidence>
<dbReference type="CDD" id="cd03758">
    <property type="entry name" value="proteasome_beta_type_2"/>
    <property type="match status" value="1"/>
</dbReference>
<dbReference type="InterPro" id="IPR023333">
    <property type="entry name" value="Proteasome_suB-type"/>
</dbReference>
<reference evidence="9" key="1">
    <citation type="submission" date="2022-12" db="EMBL/GenBank/DDBJ databases">
        <title>Genome assemblies of Blomia tropicalis.</title>
        <authorList>
            <person name="Cui Y."/>
        </authorList>
    </citation>
    <scope>NUCLEOTIDE SEQUENCE</scope>
    <source>
        <tissue evidence="9">Adult mites</tissue>
    </source>
</reference>
<evidence type="ECO:0000256" key="3">
    <source>
        <dbReference type="ARBA" id="ARBA00022942"/>
    </source>
</evidence>
<comment type="function">
    <text evidence="8">Component of the proteasome, a multicatalytic proteinase complex which is characterized by its ability to cleave peptides with Arg, Phe, Tyr, Leu, and Glu adjacent to the leaving group at neutral or slightly basic pH. The proteasome has an ATP-dependent proteolytic activity.</text>
</comment>
<name>A0A9Q0RR40_BLOTA</name>
<sequence>MECLMGIRFNDFVLLAADRINIWSIMAIKHDMNKIKNLSDNLIMGVIGEQGDSVQFSEFISKNIQLYKMRNDYELSPTAAATYIQRNLAHYLRSRTPYHVNLLVAGYDTVTNKPELHYLDYLATSTPVPYAAHGYGGLFTMGLMDRIYKADSTLEEGISMLRKCIEEIQKRLVVSLPSFKVCVVDKNGYRDLPDIIVNPPKLGINMPQPDASVSMMV</sequence>
<evidence type="ECO:0000313" key="9">
    <source>
        <dbReference type="EMBL" id="KAJ6223449.1"/>
    </source>
</evidence>
<comment type="similarity">
    <text evidence="8">Belongs to the peptidase T1B family.</text>
</comment>
<dbReference type="GO" id="GO:0005839">
    <property type="term" value="C:proteasome core complex"/>
    <property type="evidence" value="ECO:0007669"/>
    <property type="project" value="InterPro"/>
</dbReference>
<organism evidence="9 10">
    <name type="scientific">Blomia tropicalis</name>
    <name type="common">Mite</name>
    <dbReference type="NCBI Taxonomy" id="40697"/>
    <lineage>
        <taxon>Eukaryota</taxon>
        <taxon>Metazoa</taxon>
        <taxon>Ecdysozoa</taxon>
        <taxon>Arthropoda</taxon>
        <taxon>Chelicerata</taxon>
        <taxon>Arachnida</taxon>
        <taxon>Acari</taxon>
        <taxon>Acariformes</taxon>
        <taxon>Sarcoptiformes</taxon>
        <taxon>Astigmata</taxon>
        <taxon>Glycyphagoidea</taxon>
        <taxon>Echimyopodidae</taxon>
        <taxon>Blomia</taxon>
    </lineage>
</organism>
<evidence type="ECO:0000256" key="4">
    <source>
        <dbReference type="ARBA" id="ARBA00023242"/>
    </source>
</evidence>
<dbReference type="Pfam" id="PF00227">
    <property type="entry name" value="Proteasome"/>
    <property type="match status" value="1"/>
</dbReference>
<accession>A0A9Q0RR40</accession>
<comment type="subunit">
    <text evidence="8">Component of the proteasome complex.</text>
</comment>
<dbReference type="GO" id="GO:0005737">
    <property type="term" value="C:cytoplasm"/>
    <property type="evidence" value="ECO:0007669"/>
    <property type="project" value="UniProtKB-SubCell"/>
</dbReference>
<gene>
    <name evidence="9" type="ORF">RDWZM_001994</name>
</gene>
<keyword evidence="2 8" id="KW-0963">Cytoplasm</keyword>
<dbReference type="EMBL" id="JAPWDV010000001">
    <property type="protein sequence ID" value="KAJ6223449.1"/>
    <property type="molecule type" value="Genomic_DNA"/>
</dbReference>
<dbReference type="InterPro" id="IPR035206">
    <property type="entry name" value="Proteasome_beta2"/>
</dbReference>
<dbReference type="FunFam" id="3.60.20.10:FF:000008">
    <property type="entry name" value="Proteasome subunit beta type-4"/>
    <property type="match status" value="1"/>
</dbReference>
<dbReference type="Proteomes" id="UP001142055">
    <property type="component" value="Chromosome 1"/>
</dbReference>
<protein>
    <recommendedName>
        <fullName evidence="8">Proteasome subunit beta</fullName>
    </recommendedName>
</protein>